<dbReference type="GO" id="GO:0043007">
    <property type="term" value="P:maintenance of rDNA"/>
    <property type="evidence" value="ECO:0007669"/>
    <property type="project" value="TreeGrafter"/>
</dbReference>
<accession>A0A8S1DBG2</accession>
<comment type="caution">
    <text evidence="2">The sequence shown here is derived from an EMBL/GenBank/DDBJ whole genome shotgun (WGS) entry which is preliminary data.</text>
</comment>
<reference evidence="2 3" key="1">
    <citation type="submission" date="2020-04" db="EMBL/GenBank/DDBJ databases">
        <authorList>
            <person name="Alioto T."/>
            <person name="Alioto T."/>
            <person name="Gomez Garrido J."/>
        </authorList>
    </citation>
    <scope>NUCLEOTIDE SEQUENCE [LARGE SCALE GENOMIC DNA]</scope>
</reference>
<gene>
    <name evidence="2" type="ORF">CLODIP_2_CD01352</name>
</gene>
<dbReference type="Gene3D" id="2.40.50.140">
    <property type="entry name" value="Nucleic acid-binding proteins"/>
    <property type="match status" value="1"/>
</dbReference>
<dbReference type="InterPro" id="IPR012340">
    <property type="entry name" value="NA-bd_OB-fold"/>
</dbReference>
<name>A0A8S1DBG2_9INSE</name>
<feature type="region of interest" description="Disordered" evidence="1">
    <location>
        <begin position="197"/>
        <end position="219"/>
    </location>
</feature>
<dbReference type="GO" id="GO:0016607">
    <property type="term" value="C:nuclear speck"/>
    <property type="evidence" value="ECO:0007669"/>
    <property type="project" value="TreeGrafter"/>
</dbReference>
<keyword evidence="3" id="KW-1185">Reference proteome</keyword>
<dbReference type="EMBL" id="CADEPI010000147">
    <property type="protein sequence ID" value="CAB3377555.1"/>
    <property type="molecule type" value="Genomic_DNA"/>
</dbReference>
<dbReference type="Pfam" id="PF16100">
    <property type="entry name" value="RMI2"/>
    <property type="match status" value="1"/>
</dbReference>
<evidence type="ECO:0000256" key="1">
    <source>
        <dbReference type="SAM" id="MobiDB-lite"/>
    </source>
</evidence>
<dbReference type="OrthoDB" id="10024265at2759"/>
<evidence type="ECO:0000313" key="3">
    <source>
        <dbReference type="Proteomes" id="UP000494165"/>
    </source>
</evidence>
<dbReference type="PANTHER" id="PTHR33962:SF1">
    <property type="entry name" value="RECQ-MEDIATED GENOME INSTABILITY PROTEIN 2"/>
    <property type="match status" value="1"/>
</dbReference>
<dbReference type="GO" id="GO:2000042">
    <property type="term" value="P:negative regulation of double-strand break repair via homologous recombination"/>
    <property type="evidence" value="ECO:0007669"/>
    <property type="project" value="TreeGrafter"/>
</dbReference>
<dbReference type="Proteomes" id="UP000494165">
    <property type="component" value="Unassembled WGS sequence"/>
</dbReference>
<organism evidence="2 3">
    <name type="scientific">Cloeon dipterum</name>
    <dbReference type="NCBI Taxonomy" id="197152"/>
    <lineage>
        <taxon>Eukaryota</taxon>
        <taxon>Metazoa</taxon>
        <taxon>Ecdysozoa</taxon>
        <taxon>Arthropoda</taxon>
        <taxon>Hexapoda</taxon>
        <taxon>Insecta</taxon>
        <taxon>Pterygota</taxon>
        <taxon>Palaeoptera</taxon>
        <taxon>Ephemeroptera</taxon>
        <taxon>Pisciforma</taxon>
        <taxon>Baetidae</taxon>
        <taxon>Cloeon</taxon>
    </lineage>
</organism>
<sequence>MDGDDYGLCDAASAAEIAYLKELQEDQKEDVIETAGGMLADGHAASILDQVMSKKKTLNLVDNFLKLSVDDLKQCQHQGQLWSLNVNDALCLQLRLVWLQGDVIVDFPDFFVLKDMTESTCKVLKTQETTVSSSWLTEGVYCSVMGQLRSAGEDPQVVALKLTDMTDNNNEVIRSMWPLEIHQLKSMLASKGRIECDSSQSSSSSCSCTSSCSCSGSES</sequence>
<dbReference type="GO" id="GO:0033045">
    <property type="term" value="P:regulation of sister chromatid segregation"/>
    <property type="evidence" value="ECO:0007669"/>
    <property type="project" value="TreeGrafter"/>
</dbReference>
<evidence type="ECO:0000313" key="2">
    <source>
        <dbReference type="EMBL" id="CAB3377555.1"/>
    </source>
</evidence>
<proteinExistence type="predicted"/>
<dbReference type="InterPro" id="IPR032245">
    <property type="entry name" value="RMI2"/>
</dbReference>
<dbReference type="GO" id="GO:0006281">
    <property type="term" value="P:DNA repair"/>
    <property type="evidence" value="ECO:0007669"/>
    <property type="project" value="TreeGrafter"/>
</dbReference>
<dbReference type="AlphaFoldDB" id="A0A8S1DBG2"/>
<dbReference type="GO" id="GO:0005829">
    <property type="term" value="C:cytosol"/>
    <property type="evidence" value="ECO:0007669"/>
    <property type="project" value="TreeGrafter"/>
</dbReference>
<protein>
    <submittedName>
        <fullName evidence="2">Uncharacterized protein</fullName>
    </submittedName>
</protein>
<dbReference type="PANTHER" id="PTHR33962">
    <property type="entry name" value="RECQ-MEDIATED GENOME INSTABILITY PROTEIN 2 RMI2"/>
    <property type="match status" value="1"/>
</dbReference>